<reference evidence="1" key="1">
    <citation type="journal article" date="2020" name="mSystems">
        <title>Genome- and Community-Level Interaction Insights into Carbon Utilization and Element Cycling Functions of Hydrothermarchaeota in Hydrothermal Sediment.</title>
        <authorList>
            <person name="Zhou Z."/>
            <person name="Liu Y."/>
            <person name="Xu W."/>
            <person name="Pan J."/>
            <person name="Luo Z.H."/>
            <person name="Li M."/>
        </authorList>
    </citation>
    <scope>NUCLEOTIDE SEQUENCE [LARGE SCALE GENOMIC DNA]</scope>
    <source>
        <strain evidence="1">SpSt-1235</strain>
    </source>
</reference>
<proteinExistence type="predicted"/>
<evidence type="ECO:0000313" key="1">
    <source>
        <dbReference type="EMBL" id="HER40345.1"/>
    </source>
</evidence>
<accession>A0A7C2M405</accession>
<evidence type="ECO:0008006" key="2">
    <source>
        <dbReference type="Google" id="ProtNLM"/>
    </source>
</evidence>
<organism evidence="1">
    <name type="scientific">Salinimicrobium catena</name>
    <dbReference type="NCBI Taxonomy" id="390640"/>
    <lineage>
        <taxon>Bacteria</taxon>
        <taxon>Pseudomonadati</taxon>
        <taxon>Bacteroidota</taxon>
        <taxon>Flavobacteriia</taxon>
        <taxon>Flavobacteriales</taxon>
        <taxon>Flavobacteriaceae</taxon>
        <taxon>Salinimicrobium</taxon>
    </lineage>
</organism>
<dbReference type="EMBL" id="DSEE01000288">
    <property type="protein sequence ID" value="HER40345.1"/>
    <property type="molecule type" value="Genomic_DNA"/>
</dbReference>
<sequence length="238" mass="27617">MKINWNYIKTFLLIGVVFFLFAFAEKRNHGRVLSEVNLHFTNSENLYLTEEAVNKLLIQNKVKVRTIGKETLDLNRVETLLEAHDMIENAEVFMTVDGKLGAEITQRKPVARVLAGVPFYMDRQGLKMPLSEYYSARVPLVTGVSEDQLQEIHPLVTYIRNDEFLTKHVTELHRLKNGKYTLRLRQLDFVVVLGAVKDIDTKFRNFKAFYLKAMKDKKLDAYKKVDLQFGDQVVCTKK</sequence>
<protein>
    <recommendedName>
        <fullName evidence="2">Cell division protein FtsQ</fullName>
    </recommendedName>
</protein>
<dbReference type="AlphaFoldDB" id="A0A7C2M405"/>
<gene>
    <name evidence="1" type="ORF">ENO10_03905</name>
</gene>
<dbReference type="Proteomes" id="UP000885753">
    <property type="component" value="Unassembled WGS sequence"/>
</dbReference>
<name>A0A7C2M405_9FLAO</name>
<comment type="caution">
    <text evidence="1">The sequence shown here is derived from an EMBL/GenBank/DDBJ whole genome shotgun (WGS) entry which is preliminary data.</text>
</comment>